<dbReference type="EMBL" id="CAWVOH010000004">
    <property type="protein sequence ID" value="CAK8054878.1"/>
    <property type="molecule type" value="Genomic_DNA"/>
</dbReference>
<comment type="caution">
    <text evidence="1">The sequence shown here is derived from an EMBL/GenBank/DDBJ whole genome shotgun (WGS) entry which is preliminary data.</text>
</comment>
<evidence type="ECO:0000313" key="2">
    <source>
        <dbReference type="Proteomes" id="UP001314241"/>
    </source>
</evidence>
<keyword evidence="2" id="KW-1185">Reference proteome</keyword>
<name>A0ABP0ERA8_9LACO</name>
<gene>
    <name evidence="1" type="ORF">R54876_GBNLAHCA_01461</name>
</gene>
<dbReference type="RefSeq" id="WP_349642424.1">
    <property type="nucleotide sequence ID" value="NZ_CAWVOH010000004.1"/>
</dbReference>
<protein>
    <submittedName>
        <fullName evidence="1">Uncharacterized protein</fullName>
    </submittedName>
</protein>
<accession>A0ABP0ERA8</accession>
<evidence type="ECO:0000313" key="1">
    <source>
        <dbReference type="EMBL" id="CAK8054878.1"/>
    </source>
</evidence>
<organism evidence="1 2">
    <name type="scientific">Eupransor demetentiae</name>
    <dbReference type="NCBI Taxonomy" id="3109584"/>
    <lineage>
        <taxon>Bacteria</taxon>
        <taxon>Bacillati</taxon>
        <taxon>Bacillota</taxon>
        <taxon>Bacilli</taxon>
        <taxon>Lactobacillales</taxon>
        <taxon>Lactobacillaceae</taxon>
        <taxon>Eupransor</taxon>
    </lineage>
</organism>
<proteinExistence type="predicted"/>
<dbReference type="Proteomes" id="UP001314241">
    <property type="component" value="Unassembled WGS sequence"/>
</dbReference>
<reference evidence="1 2" key="1">
    <citation type="submission" date="2024-01" db="EMBL/GenBank/DDBJ databases">
        <authorList>
            <person name="Botero Cardona J."/>
        </authorList>
    </citation>
    <scope>NUCLEOTIDE SEQUENCE [LARGE SCALE GENOMIC DNA]</scope>
    <source>
        <strain evidence="1 2">LMG 33000</strain>
    </source>
</reference>
<sequence>MQIADMQLKRRDYWVTVQDLDQADAPELDYRVLAFSFENNLVIDWSKAFPGPNPTDILPDLWQDENIAKLSLSHGIYRFETAGIDTKRRFSVIINTVRS</sequence>